<organism evidence="2 3">
    <name type="scientific">Martelella radicis</name>
    <dbReference type="NCBI Taxonomy" id="1397476"/>
    <lineage>
        <taxon>Bacteria</taxon>
        <taxon>Pseudomonadati</taxon>
        <taxon>Pseudomonadota</taxon>
        <taxon>Alphaproteobacteria</taxon>
        <taxon>Hyphomicrobiales</taxon>
        <taxon>Aurantimonadaceae</taxon>
        <taxon>Martelella</taxon>
    </lineage>
</organism>
<feature type="region of interest" description="Disordered" evidence="1">
    <location>
        <begin position="65"/>
        <end position="103"/>
    </location>
</feature>
<keyword evidence="3" id="KW-1185">Reference proteome</keyword>
<name>A0A7W6PC27_9HYPH</name>
<comment type="caution">
    <text evidence="2">The sequence shown here is derived from an EMBL/GenBank/DDBJ whole genome shotgun (WGS) entry which is preliminary data.</text>
</comment>
<dbReference type="RefSeq" id="WP_183490336.1">
    <property type="nucleotide sequence ID" value="NZ_JACIDZ010000017.1"/>
</dbReference>
<protein>
    <submittedName>
        <fullName evidence="2">Uncharacterized protein</fullName>
    </submittedName>
</protein>
<evidence type="ECO:0000313" key="2">
    <source>
        <dbReference type="EMBL" id="MBB4124091.1"/>
    </source>
</evidence>
<reference evidence="2 3" key="1">
    <citation type="submission" date="2020-08" db="EMBL/GenBank/DDBJ databases">
        <title>Genomic Encyclopedia of Type Strains, Phase IV (KMG-IV): sequencing the most valuable type-strain genomes for metagenomic binning, comparative biology and taxonomic classification.</title>
        <authorList>
            <person name="Goeker M."/>
        </authorList>
    </citation>
    <scope>NUCLEOTIDE SEQUENCE [LARGE SCALE GENOMIC DNA]</scope>
    <source>
        <strain evidence="2 3">DSM 28101</strain>
    </source>
</reference>
<sequence length="103" mass="11703">MEHDKTTKRFNGAARPTVQVDVGLYQSYLDNTNMSQAQKEEFLQAMWSIILGFVDLGWEVHPVQEACGQNDETNDPPPESKPERLYSENSKIAETFNNAPEVE</sequence>
<gene>
    <name evidence="2" type="ORF">GGR30_004044</name>
</gene>
<dbReference type="Proteomes" id="UP000530571">
    <property type="component" value="Unassembled WGS sequence"/>
</dbReference>
<evidence type="ECO:0000256" key="1">
    <source>
        <dbReference type="SAM" id="MobiDB-lite"/>
    </source>
</evidence>
<feature type="compositionally biased region" description="Polar residues" evidence="1">
    <location>
        <begin position="87"/>
        <end position="103"/>
    </location>
</feature>
<accession>A0A7W6PC27</accession>
<evidence type="ECO:0000313" key="3">
    <source>
        <dbReference type="Proteomes" id="UP000530571"/>
    </source>
</evidence>
<dbReference type="AlphaFoldDB" id="A0A7W6PC27"/>
<proteinExistence type="predicted"/>
<dbReference type="EMBL" id="JACIDZ010000017">
    <property type="protein sequence ID" value="MBB4124091.1"/>
    <property type="molecule type" value="Genomic_DNA"/>
</dbReference>